<feature type="domain" description="ABC transporter" evidence="5">
    <location>
        <begin position="6"/>
        <end position="238"/>
    </location>
</feature>
<dbReference type="PROSITE" id="PS50893">
    <property type="entry name" value="ABC_TRANSPORTER_2"/>
    <property type="match status" value="1"/>
</dbReference>
<accession>A0AA49K2F0</accession>
<dbReference type="GO" id="GO:0005524">
    <property type="term" value="F:ATP binding"/>
    <property type="evidence" value="ECO:0007669"/>
    <property type="project" value="UniProtKB-KW"/>
</dbReference>
<dbReference type="EMBL" id="CP130613">
    <property type="protein sequence ID" value="WKW16371.1"/>
    <property type="molecule type" value="Genomic_DNA"/>
</dbReference>
<reference evidence="6" key="1">
    <citation type="submission" date="2023-07" db="EMBL/GenBank/DDBJ databases">
        <authorList>
            <person name="Haufschild T."/>
            <person name="Kallscheuer N."/>
            <person name="Hammer J."/>
            <person name="Kohn T."/>
            <person name="Kabuu M."/>
            <person name="Jogler M."/>
            <person name="Wohfarth N."/>
            <person name="Heuer A."/>
            <person name="Rohde M."/>
            <person name="van Teeseling M.C.F."/>
            <person name="Jogler C."/>
        </authorList>
    </citation>
    <scope>NUCLEOTIDE SEQUENCE</scope>
    <source>
        <strain evidence="6">Strain 138</strain>
        <strain evidence="7">Strain 318</strain>
    </source>
</reference>
<dbReference type="InterPro" id="IPR003439">
    <property type="entry name" value="ABC_transporter-like_ATP-bd"/>
</dbReference>
<dbReference type="PANTHER" id="PTHR43335:SF4">
    <property type="entry name" value="ABC TRANSPORTER, ATP-BINDING PROTEIN"/>
    <property type="match status" value="1"/>
</dbReference>
<protein>
    <submittedName>
        <fullName evidence="6">ATP-binding cassette domain-containing protein</fullName>
    </submittedName>
</protein>
<dbReference type="InterPro" id="IPR003593">
    <property type="entry name" value="AAA+_ATPase"/>
</dbReference>
<accession>A0AA49JWR4</accession>
<dbReference type="Proteomes" id="UP001229955">
    <property type="component" value="Chromosome"/>
</dbReference>
<evidence type="ECO:0000313" key="8">
    <source>
        <dbReference type="Proteomes" id="UP001229955"/>
    </source>
</evidence>
<evidence type="ECO:0000256" key="3">
    <source>
        <dbReference type="ARBA" id="ARBA00022741"/>
    </source>
</evidence>
<sequence length="321" mass="35287">MSQLALDIRGVNKRYAEHVAVRDLSLAVPTGTVYGLLGPNGAGKTTTIRMILNVIAPDSGSITLLGRSNRDTSIQDRLGYLPEERGLYKKMNVRDVLRFLAELKGVARKDADRRIDEWLERLTLRTAEKDWSKSKVDELSRGMQQKVQFIGTLLHDPELVILDEPFSGLDPINAQALKDTVVELRRRGKTVIFSTHLMDNAERLCDAVCIIARGEKVLDGSVAAVKAENAGRTVALALDGGATPAVMQVLGDRELVDRVDDHSRYFEVELRQGADAQALLQRLVAAGATINRFEKVQPSLHQIFLQRVGATGVEEGMSGHG</sequence>
<dbReference type="GO" id="GO:0016887">
    <property type="term" value="F:ATP hydrolysis activity"/>
    <property type="evidence" value="ECO:0007669"/>
    <property type="project" value="InterPro"/>
</dbReference>
<evidence type="ECO:0000313" key="7">
    <source>
        <dbReference type="EMBL" id="WKW16371.1"/>
    </source>
</evidence>
<dbReference type="InterPro" id="IPR025302">
    <property type="entry name" value="DrrA1/2-like_C"/>
</dbReference>
<organism evidence="6">
    <name type="scientific">Pseudogemmatithrix spongiicola</name>
    <dbReference type="NCBI Taxonomy" id="3062599"/>
    <lineage>
        <taxon>Bacteria</taxon>
        <taxon>Pseudomonadati</taxon>
        <taxon>Gemmatimonadota</taxon>
        <taxon>Gemmatimonadia</taxon>
        <taxon>Gemmatimonadales</taxon>
        <taxon>Gemmatimonadaceae</taxon>
        <taxon>Pseudogemmatithrix</taxon>
    </lineage>
</organism>
<keyword evidence="3" id="KW-0547">Nucleotide-binding</keyword>
<dbReference type="InterPro" id="IPR027417">
    <property type="entry name" value="P-loop_NTPase"/>
</dbReference>
<proteinExistence type="inferred from homology"/>
<dbReference type="Pfam" id="PF13732">
    <property type="entry name" value="DrrA1-3_C"/>
    <property type="match status" value="1"/>
</dbReference>
<dbReference type="AlphaFoldDB" id="A0AA49JWR4"/>
<dbReference type="EMBL" id="CP130612">
    <property type="protein sequence ID" value="WKW13464.1"/>
    <property type="molecule type" value="Genomic_DNA"/>
</dbReference>
<dbReference type="SUPFAM" id="SSF52540">
    <property type="entry name" value="P-loop containing nucleoside triphosphate hydrolases"/>
    <property type="match status" value="1"/>
</dbReference>
<dbReference type="PANTHER" id="PTHR43335">
    <property type="entry name" value="ABC TRANSPORTER, ATP-BINDING PROTEIN"/>
    <property type="match status" value="1"/>
</dbReference>
<dbReference type="SMART" id="SM00382">
    <property type="entry name" value="AAA"/>
    <property type="match status" value="1"/>
</dbReference>
<comment type="similarity">
    <text evidence="1">Belongs to the ABC transporter superfamily.</text>
</comment>
<keyword evidence="4 6" id="KW-0067">ATP-binding</keyword>
<evidence type="ECO:0000313" key="6">
    <source>
        <dbReference type="EMBL" id="WKW13464.1"/>
    </source>
</evidence>
<evidence type="ECO:0000256" key="4">
    <source>
        <dbReference type="ARBA" id="ARBA00022840"/>
    </source>
</evidence>
<keyword evidence="2" id="KW-0813">Transport</keyword>
<gene>
    <name evidence="6" type="ORF">Strain138_002785</name>
    <name evidence="7" type="ORF">Strain318_002785</name>
</gene>
<dbReference type="RefSeq" id="WP_367886319.1">
    <property type="nucleotide sequence ID" value="NZ_CP130612.1"/>
</dbReference>
<keyword evidence="8" id="KW-1185">Reference proteome</keyword>
<dbReference type="KEGG" id="pspc:Strain318_002785"/>
<dbReference type="Gene3D" id="3.40.50.300">
    <property type="entry name" value="P-loop containing nucleotide triphosphate hydrolases"/>
    <property type="match status" value="1"/>
</dbReference>
<evidence type="ECO:0000259" key="5">
    <source>
        <dbReference type="PROSITE" id="PS50893"/>
    </source>
</evidence>
<evidence type="ECO:0000256" key="1">
    <source>
        <dbReference type="ARBA" id="ARBA00005417"/>
    </source>
</evidence>
<name>A0AA49JWR4_9BACT</name>
<dbReference type="Pfam" id="PF00005">
    <property type="entry name" value="ABC_tran"/>
    <property type="match status" value="1"/>
</dbReference>
<evidence type="ECO:0000256" key="2">
    <source>
        <dbReference type="ARBA" id="ARBA00022448"/>
    </source>
</evidence>